<dbReference type="InterPro" id="IPR057912">
    <property type="entry name" value="OB_CYT4_C"/>
</dbReference>
<sequence>MLGPNAAALRSANFSTACWSCTIKQRRQLRHLSSFRSTSPSSVHEPPSLNSSKSPFPTHGLPLSSEKWAQIEQEASRVRALREANALKKKVRRWRRIIRTPFSKIPTTASAGEVPLFRLCHSKEEEPRISFRKASGTELGTKLETKEDSERKLVIKSRSSSGPSITYHLCALRHRKVPFNKPEENLWDLLELHSSKLRSNDGSRTQEVPNKSGSIVEPHSKVPESLGKTRPALSKRGEAVLYPKRSFHSSRVCPQHTTSSSPSTSTSPSPPIDILSKRELPIREQLQQWQEKHGTLNSDLLSSFENHPQLRDVKNDLARIGSSEANNNQAYEDDETEEYESFGDLDTAALYLQPGDLTEVILASRETTLAVYIRDIGTQSQFYTMAGSYLCRSKNSVHFVIPGFIDRSLVDEILPYLPTAELTPELINRAVNSDIDVPRGVGGPILTKLLDLWRESEKVYRDNASVLDGAYDTLTNSKHSYSMTLEAITEKLLGSQGAGPERFAPTPATLFAVRKALHHAGFGVWSDTRNQRITSLYKIRVRNEAEAIELVRDWIRDYQEHLGQNEASVSTQSKELRPGQYSHGAALVAKFLDKARQLISVSRQMREPTKSGCVGPSKRRFPITESAGCIRKFKDQEFTDADRLIISFLESWTLSQKFRNLPQFLAVGPTILRAVGCYEGHDHTIGTAFMFLQEIGVLLPYENKMAYDEALMLPTSRPSHEVEETNTKIHLLSKDPGFHDSMADMRVKWTGHTIFCVDDVSAMEIDDGVSITRVEGKANSQAEYWVHIHVANPTAFFDKSHLLARTAADMVETVYMPERAYPMLPQWLSNEHFSVASGRPVITFSARLDSAGYIKETKIQHGIAQKVVNITPGILAHYLDIPEDEEVRVTVGGVPPTKFRTSRRIANKLPADQVKDLIDLNMLANARRQNRKKSGGLFFEMTQAEVAVYERQSHAGLGWSRASHDRAQFVDGDPIIELRAQPFVNWFDERTRKNIMVQEMMLLACEIGASWCAERNIPLLYRGTVRKSSNTSAERFEREVLEHANNADGVTPMHVGIEYLNKFAGQTLPSTTPIPHGVLGLPHYAKVTSPLRRYGDMVTHWQIESVLREEAKTGRSLVGSRESGSLAFHKQEIAKLMTTLIPQERIISRAKYNSLRFWNSLFYLRAHSFGEYPLPETFKVIVTKVRSKISHSCISTEWSVEFNMVFPETQGLPAAKVGDCWEARLARIDVYFFYKELVPIRLISREVEG</sequence>
<proteinExistence type="predicted"/>
<dbReference type="InterPro" id="IPR001900">
    <property type="entry name" value="RNase_II/R"/>
</dbReference>
<dbReference type="PANTHER" id="PTHR23355:SF65">
    <property type="entry name" value="EXORIBONUCLEASE CYT-4, PUTATIVE (AFU_ORTHOLOGUE AFUA_7G01550)-RELATED"/>
    <property type="match status" value="1"/>
</dbReference>
<dbReference type="GO" id="GO:0000932">
    <property type="term" value="C:P-body"/>
    <property type="evidence" value="ECO:0007669"/>
    <property type="project" value="TreeGrafter"/>
</dbReference>
<dbReference type="Proteomes" id="UP000250140">
    <property type="component" value="Unassembled WGS sequence"/>
</dbReference>
<dbReference type="Pfam" id="PF25522">
    <property type="entry name" value="OB_cyt-4"/>
    <property type="match status" value="1"/>
</dbReference>
<dbReference type="GO" id="GO:0000175">
    <property type="term" value="F:3'-5'-RNA exonuclease activity"/>
    <property type="evidence" value="ECO:0007669"/>
    <property type="project" value="TreeGrafter"/>
</dbReference>
<dbReference type="InterPro" id="IPR056625">
    <property type="entry name" value="SH3_CYT4"/>
</dbReference>
<accession>A0A8E2FCP3</accession>
<dbReference type="Pfam" id="PF23216">
    <property type="entry name" value="WHD_CYT4"/>
    <property type="match status" value="1"/>
</dbReference>
<organism evidence="3 4">
    <name type="scientific">Glonium stellatum</name>
    <dbReference type="NCBI Taxonomy" id="574774"/>
    <lineage>
        <taxon>Eukaryota</taxon>
        <taxon>Fungi</taxon>
        <taxon>Dikarya</taxon>
        <taxon>Ascomycota</taxon>
        <taxon>Pezizomycotina</taxon>
        <taxon>Dothideomycetes</taxon>
        <taxon>Pleosporomycetidae</taxon>
        <taxon>Gloniales</taxon>
        <taxon>Gloniaceae</taxon>
        <taxon>Glonium</taxon>
    </lineage>
</organism>
<dbReference type="GO" id="GO:0003723">
    <property type="term" value="F:RNA binding"/>
    <property type="evidence" value="ECO:0007669"/>
    <property type="project" value="InterPro"/>
</dbReference>
<reference evidence="3 4" key="1">
    <citation type="journal article" date="2016" name="Nat. Commun.">
        <title>Ectomycorrhizal ecology is imprinted in the genome of the dominant symbiotic fungus Cenococcum geophilum.</title>
        <authorList>
            <consortium name="DOE Joint Genome Institute"/>
            <person name="Peter M."/>
            <person name="Kohler A."/>
            <person name="Ohm R.A."/>
            <person name="Kuo A."/>
            <person name="Krutzmann J."/>
            <person name="Morin E."/>
            <person name="Arend M."/>
            <person name="Barry K.W."/>
            <person name="Binder M."/>
            <person name="Choi C."/>
            <person name="Clum A."/>
            <person name="Copeland A."/>
            <person name="Grisel N."/>
            <person name="Haridas S."/>
            <person name="Kipfer T."/>
            <person name="LaButti K."/>
            <person name="Lindquist E."/>
            <person name="Lipzen A."/>
            <person name="Maire R."/>
            <person name="Meier B."/>
            <person name="Mihaltcheva S."/>
            <person name="Molinier V."/>
            <person name="Murat C."/>
            <person name="Poggeler S."/>
            <person name="Quandt C.A."/>
            <person name="Sperisen C."/>
            <person name="Tritt A."/>
            <person name="Tisserant E."/>
            <person name="Crous P.W."/>
            <person name="Henrissat B."/>
            <person name="Nehls U."/>
            <person name="Egli S."/>
            <person name="Spatafora J.W."/>
            <person name="Grigoriev I.V."/>
            <person name="Martin F.M."/>
        </authorList>
    </citation>
    <scope>NUCLEOTIDE SEQUENCE [LARGE SCALE GENOMIC DNA]</scope>
    <source>
        <strain evidence="3 4">CBS 207.34</strain>
    </source>
</reference>
<dbReference type="InterPro" id="IPR012340">
    <property type="entry name" value="NA-bd_OB-fold"/>
</dbReference>
<evidence type="ECO:0000313" key="4">
    <source>
        <dbReference type="Proteomes" id="UP000250140"/>
    </source>
</evidence>
<feature type="domain" description="RNB" evidence="2">
    <location>
        <begin position="746"/>
        <end position="1109"/>
    </location>
</feature>
<evidence type="ECO:0000313" key="3">
    <source>
        <dbReference type="EMBL" id="OCL14755.1"/>
    </source>
</evidence>
<keyword evidence="4" id="KW-1185">Reference proteome</keyword>
<gene>
    <name evidence="3" type="ORF">AOQ84DRAFT_384495</name>
</gene>
<dbReference type="AlphaFoldDB" id="A0A8E2FCP3"/>
<dbReference type="SMART" id="SM00955">
    <property type="entry name" value="RNB"/>
    <property type="match status" value="1"/>
</dbReference>
<dbReference type="EMBL" id="KV748538">
    <property type="protein sequence ID" value="OCL14755.1"/>
    <property type="molecule type" value="Genomic_DNA"/>
</dbReference>
<feature type="compositionally biased region" description="Polar residues" evidence="1">
    <location>
        <begin position="202"/>
        <end position="213"/>
    </location>
</feature>
<dbReference type="SUPFAM" id="SSF50249">
    <property type="entry name" value="Nucleic acid-binding proteins"/>
    <property type="match status" value="1"/>
</dbReference>
<dbReference type="InterPro" id="IPR056624">
    <property type="entry name" value="WH_CYT4"/>
</dbReference>
<feature type="region of interest" description="Disordered" evidence="1">
    <location>
        <begin position="32"/>
        <end position="57"/>
    </location>
</feature>
<evidence type="ECO:0000256" key="1">
    <source>
        <dbReference type="SAM" id="MobiDB-lite"/>
    </source>
</evidence>
<protein>
    <submittedName>
        <fullName evidence="3">RNB-domain-containing protein</fullName>
    </submittedName>
</protein>
<dbReference type="Pfam" id="PF00773">
    <property type="entry name" value="RNB"/>
    <property type="match status" value="1"/>
</dbReference>
<dbReference type="GO" id="GO:0006402">
    <property type="term" value="P:mRNA catabolic process"/>
    <property type="evidence" value="ECO:0007669"/>
    <property type="project" value="TreeGrafter"/>
</dbReference>
<dbReference type="InterPro" id="IPR050180">
    <property type="entry name" value="RNR_Ribonuclease"/>
</dbReference>
<feature type="compositionally biased region" description="Low complexity" evidence="1">
    <location>
        <begin position="257"/>
        <end position="267"/>
    </location>
</feature>
<name>A0A8E2FCP3_9PEZI</name>
<feature type="compositionally biased region" description="Polar residues" evidence="1">
    <location>
        <begin position="34"/>
        <end position="55"/>
    </location>
</feature>
<dbReference type="Pfam" id="PF23214">
    <property type="entry name" value="SH3_CYT4"/>
    <property type="match status" value="1"/>
</dbReference>
<dbReference type="OrthoDB" id="2285229at2759"/>
<evidence type="ECO:0000259" key="2">
    <source>
        <dbReference type="SMART" id="SM00955"/>
    </source>
</evidence>
<dbReference type="PANTHER" id="PTHR23355">
    <property type="entry name" value="RIBONUCLEASE"/>
    <property type="match status" value="1"/>
</dbReference>
<feature type="region of interest" description="Disordered" evidence="1">
    <location>
        <begin position="198"/>
        <end position="274"/>
    </location>
</feature>